<proteinExistence type="predicted"/>
<reference evidence="2 3" key="1">
    <citation type="submission" date="2021-03" db="EMBL/GenBank/DDBJ databases">
        <title>Sequencing the genomes of 1000 actinobacteria strains.</title>
        <authorList>
            <person name="Klenk H.-P."/>
        </authorList>
    </citation>
    <scope>NUCLEOTIDE SEQUENCE [LARGE SCALE GENOMIC DNA]</scope>
    <source>
        <strain evidence="2 3">DSM 45510</strain>
    </source>
</reference>
<keyword evidence="1" id="KW-0472">Membrane</keyword>
<accession>A0ABS4PWL6</accession>
<evidence type="ECO:0000313" key="2">
    <source>
        <dbReference type="EMBL" id="MBP2183810.1"/>
    </source>
</evidence>
<gene>
    <name evidence="2" type="ORF">JOM49_005336</name>
</gene>
<organism evidence="2 3">
    <name type="scientific">Amycolatopsis magusensis</name>
    <dbReference type="NCBI Taxonomy" id="882444"/>
    <lineage>
        <taxon>Bacteria</taxon>
        <taxon>Bacillati</taxon>
        <taxon>Actinomycetota</taxon>
        <taxon>Actinomycetes</taxon>
        <taxon>Pseudonocardiales</taxon>
        <taxon>Pseudonocardiaceae</taxon>
        <taxon>Amycolatopsis</taxon>
    </lineage>
</organism>
<keyword evidence="1" id="KW-1133">Transmembrane helix</keyword>
<dbReference type="EMBL" id="JAGGMS010000001">
    <property type="protein sequence ID" value="MBP2183810.1"/>
    <property type="molecule type" value="Genomic_DNA"/>
</dbReference>
<dbReference type="Proteomes" id="UP000741013">
    <property type="component" value="Unassembled WGS sequence"/>
</dbReference>
<name>A0ABS4PWL6_9PSEU</name>
<keyword evidence="3" id="KW-1185">Reference proteome</keyword>
<keyword evidence="1" id="KW-0812">Transmembrane</keyword>
<feature type="transmembrane region" description="Helical" evidence="1">
    <location>
        <begin position="7"/>
        <end position="28"/>
    </location>
</feature>
<protein>
    <submittedName>
        <fullName evidence="2">Uncharacterized protein</fullName>
    </submittedName>
</protein>
<sequence length="60" mass="6316">MVVGNGRAFVAIALMALVPVAVGLLVFYGDDWFEEHPPALSSTAETPPLPYAPCPLLFSG</sequence>
<evidence type="ECO:0000256" key="1">
    <source>
        <dbReference type="SAM" id="Phobius"/>
    </source>
</evidence>
<evidence type="ECO:0000313" key="3">
    <source>
        <dbReference type="Proteomes" id="UP000741013"/>
    </source>
</evidence>
<comment type="caution">
    <text evidence="2">The sequence shown here is derived from an EMBL/GenBank/DDBJ whole genome shotgun (WGS) entry which is preliminary data.</text>
</comment>